<keyword evidence="7" id="KW-0677">Repeat</keyword>
<dbReference type="STRING" id="30611.ENSOGAP00000001971"/>
<dbReference type="Gene3D" id="3.30.70.330">
    <property type="match status" value="1"/>
</dbReference>
<dbReference type="PANTHER" id="PTHR10662:SF12">
    <property type="entry name" value="NUCLEAR RNA EXPORT FACTOR 3"/>
    <property type="match status" value="1"/>
</dbReference>
<dbReference type="InterPro" id="IPR002075">
    <property type="entry name" value="NTF2_dom"/>
</dbReference>
<evidence type="ECO:0000256" key="9">
    <source>
        <dbReference type="ARBA" id="ARBA00023242"/>
    </source>
</evidence>
<dbReference type="GO" id="GO:0005737">
    <property type="term" value="C:cytoplasm"/>
    <property type="evidence" value="ECO:0007669"/>
    <property type="project" value="UniProtKB-SubCell"/>
</dbReference>
<dbReference type="FunFam" id="1.10.8.10:FF:000018">
    <property type="entry name" value="Nuclear RNA export factor 1"/>
    <property type="match status" value="1"/>
</dbReference>
<dbReference type="GO" id="GO:0042272">
    <property type="term" value="C:nuclear RNA export factor complex"/>
    <property type="evidence" value="ECO:0007669"/>
    <property type="project" value="UniProtKB-ARBA"/>
</dbReference>
<organism evidence="13 14">
    <name type="scientific">Otolemur garnettii</name>
    <name type="common">Small-eared galago</name>
    <name type="synonym">Garnett's greater bushbaby</name>
    <dbReference type="NCBI Taxonomy" id="30611"/>
    <lineage>
        <taxon>Eukaryota</taxon>
        <taxon>Metazoa</taxon>
        <taxon>Chordata</taxon>
        <taxon>Craniata</taxon>
        <taxon>Vertebrata</taxon>
        <taxon>Euteleostomi</taxon>
        <taxon>Mammalia</taxon>
        <taxon>Eutheria</taxon>
        <taxon>Euarchontoglires</taxon>
        <taxon>Primates</taxon>
        <taxon>Strepsirrhini</taxon>
        <taxon>Lorisiformes</taxon>
        <taxon>Galagidae</taxon>
        <taxon>Otolemur</taxon>
    </lineage>
</organism>
<dbReference type="SMART" id="SM00804">
    <property type="entry name" value="TAP_C"/>
    <property type="match status" value="1"/>
</dbReference>
<keyword evidence="14" id="KW-1185">Reference proteome</keyword>
<dbReference type="FunCoup" id="H0WK93">
    <property type="interactions" value="750"/>
</dbReference>
<dbReference type="GO" id="GO:0016973">
    <property type="term" value="P:poly(A)+ mRNA export from nucleus"/>
    <property type="evidence" value="ECO:0007669"/>
    <property type="project" value="TreeGrafter"/>
</dbReference>
<dbReference type="PROSITE" id="PS50177">
    <property type="entry name" value="NTF2_DOMAIN"/>
    <property type="match status" value="1"/>
</dbReference>
<evidence type="ECO:0000256" key="2">
    <source>
        <dbReference type="ARBA" id="ARBA00004642"/>
    </source>
</evidence>
<dbReference type="EMBL" id="AAQR03179724">
    <property type="status" value="NOT_ANNOTATED_CDS"/>
    <property type="molecule type" value="Genomic_DNA"/>
</dbReference>
<dbReference type="OMA" id="MQAHFFV"/>
<dbReference type="Gene3D" id="3.80.10.10">
    <property type="entry name" value="Ribonuclease Inhibitor"/>
    <property type="match status" value="1"/>
</dbReference>
<keyword evidence="6" id="KW-0433">Leucine-rich repeat</keyword>
<dbReference type="InterPro" id="IPR015245">
    <property type="entry name" value="Tap_RNA-bd"/>
</dbReference>
<dbReference type="Ensembl" id="ENSOGAT00000002206.2">
    <property type="protein sequence ID" value="ENSOGAP00000001971.2"/>
    <property type="gene ID" value="ENSOGAG00000002202.2"/>
</dbReference>
<dbReference type="InterPro" id="IPR057125">
    <property type="entry name" value="NXF1/2/3/5-like_LRR"/>
</dbReference>
<keyword evidence="4" id="KW-0813">Transport</keyword>
<evidence type="ECO:0000256" key="6">
    <source>
        <dbReference type="ARBA" id="ARBA00022614"/>
    </source>
</evidence>
<proteinExistence type="inferred from homology"/>
<dbReference type="HOGENOM" id="CLU_011280_2_1_1"/>
<dbReference type="FunFam" id="3.30.70.330:FF:000165">
    <property type="entry name" value="nuclear RNA export factor 1"/>
    <property type="match status" value="1"/>
</dbReference>
<dbReference type="PANTHER" id="PTHR10662">
    <property type="entry name" value="NUCLEAR RNA EXPORT FACTOR"/>
    <property type="match status" value="1"/>
</dbReference>
<evidence type="ECO:0000256" key="5">
    <source>
        <dbReference type="ARBA" id="ARBA00022490"/>
    </source>
</evidence>
<dbReference type="FunFam" id="3.10.450.50:FF:000004">
    <property type="entry name" value="Nuclear RNA export factor 1"/>
    <property type="match status" value="1"/>
</dbReference>
<feature type="domain" description="NTF2" evidence="11">
    <location>
        <begin position="331"/>
        <end position="481"/>
    </location>
</feature>
<evidence type="ECO:0000313" key="14">
    <source>
        <dbReference type="Proteomes" id="UP000005225"/>
    </source>
</evidence>
<dbReference type="AlphaFoldDB" id="H0WK93"/>
<sequence>GMNPSFHLQQEGNAATSDMQVDSPVRFNPYAIPPYHRRGTIHKQDQTQVITEREKKFPEGKMEWCRQDGTSGNWFKITIPFGIKYDEKWLLDLIQSQCSVPFTPFEFHYEKMQAHFFVESASIAFALRSISGNIWDQDNERISIIVTPSDMPHFVQKDLKKAGQVILTMNKYDTSQEALDIQKLRFDTDLRTHDVRMAPNPGKSMAVSLHIEEEKMSQLLPLNMSSIKPYQLPGIMAEASNINTLNEVKSAEEMDKEKGLEPEEICVDRNDPCTTFPDKSSNINSILELFPKLLCLDVQESPSPNPCGTEAHKMLPLSKGSVFASETLKNLVMQFLQQYYLIYDYGDRQGLLGAYHAMASFSLTIPFNHEDPTSSNLCKYFKESRNMIVIKDPYLRRQLLKHTKYDIVDTLKMLPKTQHDLTSFLVDMWFQTERMLCVSVSGLFKEVEGKSLGCVRAFSRIFITVPMSNTSLCIINDELFVRDISFREIQGAFSIPVTTPYSGYVHALSQEQENMVEAFSTQFGMNLKWSQKYLHDSKWDYTRATEILALPNVAKGKIPEESQSQ</sequence>
<evidence type="ECO:0000256" key="4">
    <source>
        <dbReference type="ARBA" id="ARBA00022448"/>
    </source>
</evidence>
<dbReference type="Pfam" id="PF03943">
    <property type="entry name" value="TAP_C"/>
    <property type="match status" value="1"/>
</dbReference>
<dbReference type="InParanoid" id="H0WK93"/>
<dbReference type="SUPFAM" id="SSF54928">
    <property type="entry name" value="RNA-binding domain, RBD"/>
    <property type="match status" value="1"/>
</dbReference>
<dbReference type="Pfam" id="PF22602">
    <property type="entry name" value="NXF_NTF2"/>
    <property type="match status" value="1"/>
</dbReference>
<dbReference type="InterPro" id="IPR030217">
    <property type="entry name" value="NXF_fam"/>
</dbReference>
<dbReference type="CDD" id="cd14342">
    <property type="entry name" value="UBA_TAP-C"/>
    <property type="match status" value="1"/>
</dbReference>
<accession>H0WK93</accession>
<evidence type="ECO:0000259" key="11">
    <source>
        <dbReference type="PROSITE" id="PS50177"/>
    </source>
</evidence>
<dbReference type="InterPro" id="IPR018222">
    <property type="entry name" value="Nuclear_transport_factor_2_euk"/>
</dbReference>
<reference evidence="14" key="1">
    <citation type="submission" date="2011-03" db="EMBL/GenBank/DDBJ databases">
        <title>Version 3 of the genome sequence of Otolemur garnettii (Bushbaby).</title>
        <authorList>
            <consortium name="The Broad Institute Genome Sequencing Platform"/>
            <person name="Di Palma F."/>
            <person name="Johnson J."/>
            <person name="Lander E.S."/>
            <person name="Lindblad-Toh K."/>
            <person name="Jaffe D.B."/>
            <person name="Gnerre S."/>
            <person name="MacCallum I."/>
            <person name="Przybylski D."/>
            <person name="Ribeiro F.J."/>
            <person name="Burton J.N."/>
            <person name="Walker B.J."/>
            <person name="Sharpe T."/>
            <person name="Hall G."/>
        </authorList>
    </citation>
    <scope>NUCLEOTIDE SEQUENCE [LARGE SCALE GENOMIC DNA]</scope>
</reference>
<feature type="region of interest" description="Disordered" evidence="10">
    <location>
        <begin position="1"/>
        <end position="20"/>
    </location>
</feature>
<keyword evidence="8" id="KW-0509">mRNA transport</keyword>
<dbReference type="Gene3D" id="3.10.450.50">
    <property type="match status" value="1"/>
</dbReference>
<evidence type="ECO:0000256" key="8">
    <source>
        <dbReference type="ARBA" id="ARBA00022816"/>
    </source>
</evidence>
<dbReference type="PROSITE" id="PS51281">
    <property type="entry name" value="TAP_C"/>
    <property type="match status" value="1"/>
</dbReference>
<evidence type="ECO:0000256" key="3">
    <source>
        <dbReference type="ARBA" id="ARBA00009285"/>
    </source>
</evidence>
<dbReference type="InterPro" id="IPR032675">
    <property type="entry name" value="LRR_dom_sf"/>
</dbReference>
<keyword evidence="9" id="KW-0539">Nucleus</keyword>
<dbReference type="InterPro" id="IPR012677">
    <property type="entry name" value="Nucleotide-bd_a/b_plait_sf"/>
</dbReference>
<dbReference type="Pfam" id="PF09162">
    <property type="entry name" value="Tap-RNA_bind"/>
    <property type="match status" value="1"/>
</dbReference>
<name>H0WK93_OTOGA</name>
<dbReference type="Proteomes" id="UP000005225">
    <property type="component" value="Unassembled WGS sequence"/>
</dbReference>
<dbReference type="InterPro" id="IPR009060">
    <property type="entry name" value="UBA-like_sf"/>
</dbReference>
<dbReference type="InterPro" id="IPR032710">
    <property type="entry name" value="NTF2-like_dom_sf"/>
</dbReference>
<dbReference type="SUPFAM" id="SSF46934">
    <property type="entry name" value="UBA-like"/>
    <property type="match status" value="1"/>
</dbReference>
<comment type="subcellular location">
    <subcellularLocation>
        <location evidence="1">Cytoplasm</location>
    </subcellularLocation>
    <subcellularLocation>
        <location evidence="2">Nucleus</location>
        <location evidence="2">Nucleoplasm</location>
    </subcellularLocation>
</comment>
<dbReference type="SUPFAM" id="SSF54427">
    <property type="entry name" value="NTF2-like"/>
    <property type="match status" value="1"/>
</dbReference>
<dbReference type="eggNOG" id="KOG3763">
    <property type="taxonomic scope" value="Eukaryota"/>
</dbReference>
<keyword evidence="5" id="KW-0963">Cytoplasm</keyword>
<reference evidence="13" key="2">
    <citation type="submission" date="2025-08" db="UniProtKB">
        <authorList>
            <consortium name="Ensembl"/>
        </authorList>
    </citation>
    <scope>IDENTIFICATION</scope>
</reference>
<reference evidence="13" key="3">
    <citation type="submission" date="2025-09" db="UniProtKB">
        <authorList>
            <consortium name="Ensembl"/>
        </authorList>
    </citation>
    <scope>IDENTIFICATION</scope>
</reference>
<evidence type="ECO:0000256" key="10">
    <source>
        <dbReference type="SAM" id="MobiDB-lite"/>
    </source>
</evidence>
<evidence type="ECO:0008006" key="15">
    <source>
        <dbReference type="Google" id="ProtNLM"/>
    </source>
</evidence>
<evidence type="ECO:0000256" key="7">
    <source>
        <dbReference type="ARBA" id="ARBA00022737"/>
    </source>
</evidence>
<dbReference type="GO" id="GO:0003723">
    <property type="term" value="F:RNA binding"/>
    <property type="evidence" value="ECO:0007669"/>
    <property type="project" value="InterPro"/>
</dbReference>
<dbReference type="Gene3D" id="1.10.8.10">
    <property type="entry name" value="DNA helicase RuvA subunit, C-terminal domain"/>
    <property type="match status" value="1"/>
</dbReference>
<comment type="similarity">
    <text evidence="3">Belongs to the NXF family.</text>
</comment>
<dbReference type="GeneTree" id="ENSGT00390000007539"/>
<evidence type="ECO:0000259" key="12">
    <source>
        <dbReference type="PROSITE" id="PS51281"/>
    </source>
</evidence>
<feature type="domain" description="TAP-C" evidence="12">
    <location>
        <begin position="510"/>
        <end position="565"/>
    </location>
</feature>
<dbReference type="GO" id="GO:0005654">
    <property type="term" value="C:nucleoplasm"/>
    <property type="evidence" value="ECO:0007669"/>
    <property type="project" value="UniProtKB-SubCell"/>
</dbReference>
<protein>
    <recommendedName>
        <fullName evidence="15">Nuclear RNA export factor 3</fullName>
    </recommendedName>
</protein>
<dbReference type="InterPro" id="IPR005637">
    <property type="entry name" value="TAP_C_dom"/>
</dbReference>
<evidence type="ECO:0000313" key="13">
    <source>
        <dbReference type="Ensembl" id="ENSOGAP00000001971.2"/>
    </source>
</evidence>
<evidence type="ECO:0000256" key="1">
    <source>
        <dbReference type="ARBA" id="ARBA00004496"/>
    </source>
</evidence>
<dbReference type="InterPro" id="IPR035979">
    <property type="entry name" value="RBD_domain_sf"/>
</dbReference>
<dbReference type="Pfam" id="PF24048">
    <property type="entry name" value="LRR_NXF1-5"/>
    <property type="match status" value="1"/>
</dbReference>